<dbReference type="InterPro" id="IPR036286">
    <property type="entry name" value="LexA/Signal_pep-like_sf"/>
</dbReference>
<dbReference type="Pfam" id="PF10502">
    <property type="entry name" value="Peptidase_S26"/>
    <property type="match status" value="1"/>
</dbReference>
<keyword evidence="2" id="KW-0645">Protease</keyword>
<organism evidence="4 5">
    <name type="scientific">Candidatus Harrisonbacteria bacterium CG10_big_fil_rev_8_21_14_0_10_44_23</name>
    <dbReference type="NCBI Taxonomy" id="1974585"/>
    <lineage>
        <taxon>Bacteria</taxon>
        <taxon>Candidatus Harrisoniibacteriota</taxon>
    </lineage>
</organism>
<dbReference type="GO" id="GO:0006465">
    <property type="term" value="P:signal peptide processing"/>
    <property type="evidence" value="ECO:0007669"/>
    <property type="project" value="InterPro"/>
</dbReference>
<feature type="active site" evidence="1">
    <location>
        <position position="135"/>
    </location>
</feature>
<dbReference type="EC" id="3.4.21.89" evidence="2"/>
<dbReference type="GO" id="GO:0016020">
    <property type="term" value="C:membrane"/>
    <property type="evidence" value="ECO:0007669"/>
    <property type="project" value="UniProtKB-SubCell"/>
</dbReference>
<sequence length="229" mass="25421">MTLFAQQFLLPSLETLDTRQLSLEIQLATFLLAQQTVTAIPVGFAQNNNFVRHKYFYLFFVIAVGFGFFLAQHSYWSGPVYSAGTLYTVRGNSLSGIIDNGEEIIIYWGYYDKYPIERGDVVAYQHAGNKAPIIKKVYATPGDDFAIVDDDDGQYRLLINGELARTSLGEPYRFNEKRGGLLAQYEKDYGGVVPDGAVIILGNLSNGTMDSSMFGLASMKNILGKAVTY</sequence>
<reference evidence="5" key="1">
    <citation type="submission" date="2017-09" db="EMBL/GenBank/DDBJ databases">
        <title>Depth-based differentiation of microbial function through sediment-hosted aquifers and enrichment of novel symbionts in the deep terrestrial subsurface.</title>
        <authorList>
            <person name="Probst A.J."/>
            <person name="Ladd B."/>
            <person name="Jarett J.K."/>
            <person name="Geller-Mcgrath D.E."/>
            <person name="Sieber C.M.K."/>
            <person name="Emerson J.B."/>
            <person name="Anantharaman K."/>
            <person name="Thomas B.C."/>
            <person name="Malmstrom R."/>
            <person name="Stieglmeier M."/>
            <person name="Klingl A."/>
            <person name="Woyke T."/>
            <person name="Ryan C.M."/>
            <person name="Banfield J.F."/>
        </authorList>
    </citation>
    <scope>NUCLEOTIDE SEQUENCE [LARGE SCALE GENOMIC DNA]</scope>
</reference>
<protein>
    <recommendedName>
        <fullName evidence="2">Signal peptidase I</fullName>
        <ecNumber evidence="2">3.4.21.89</ecNumber>
    </recommendedName>
</protein>
<keyword evidence="2" id="KW-0812">Transmembrane</keyword>
<proteinExistence type="inferred from homology"/>
<feature type="active site" evidence="1">
    <location>
        <position position="93"/>
    </location>
</feature>
<comment type="subcellular location">
    <subcellularLocation>
        <location evidence="2">Membrane</location>
        <topology evidence="2">Single-pass type II membrane protein</topology>
    </subcellularLocation>
</comment>
<dbReference type="NCBIfam" id="TIGR02227">
    <property type="entry name" value="sigpep_I_bact"/>
    <property type="match status" value="1"/>
</dbReference>
<dbReference type="GO" id="GO:0009003">
    <property type="term" value="F:signal peptidase activity"/>
    <property type="evidence" value="ECO:0007669"/>
    <property type="project" value="UniProtKB-EC"/>
</dbReference>
<comment type="catalytic activity">
    <reaction evidence="2">
        <text>Cleavage of hydrophobic, N-terminal signal or leader sequences from secreted and periplasmic proteins.</text>
        <dbReference type="EC" id="3.4.21.89"/>
    </reaction>
</comment>
<comment type="similarity">
    <text evidence="2">Belongs to the peptidase S26 family.</text>
</comment>
<dbReference type="InterPro" id="IPR019533">
    <property type="entry name" value="Peptidase_S26"/>
</dbReference>
<accession>A0A2H0UPW3</accession>
<dbReference type="GO" id="GO:0004252">
    <property type="term" value="F:serine-type endopeptidase activity"/>
    <property type="evidence" value="ECO:0007669"/>
    <property type="project" value="InterPro"/>
</dbReference>
<feature type="transmembrane region" description="Helical" evidence="2">
    <location>
        <begin position="56"/>
        <end position="76"/>
    </location>
</feature>
<dbReference type="EMBL" id="PFBB01000023">
    <property type="protein sequence ID" value="PIR88440.1"/>
    <property type="molecule type" value="Genomic_DNA"/>
</dbReference>
<dbReference type="Gene3D" id="2.10.109.10">
    <property type="entry name" value="Umud Fragment, subunit A"/>
    <property type="match status" value="1"/>
</dbReference>
<dbReference type="InterPro" id="IPR000223">
    <property type="entry name" value="Pept_S26A_signal_pept_1"/>
</dbReference>
<keyword evidence="2" id="KW-1133">Transmembrane helix</keyword>
<comment type="caution">
    <text evidence="4">The sequence shown here is derived from an EMBL/GenBank/DDBJ whole genome shotgun (WGS) entry which is preliminary data.</text>
</comment>
<dbReference type="SUPFAM" id="SSF51306">
    <property type="entry name" value="LexA/Signal peptidase"/>
    <property type="match status" value="1"/>
</dbReference>
<name>A0A2H0UPW3_9BACT</name>
<keyword evidence="2" id="KW-0378">Hydrolase</keyword>
<dbReference type="AlphaFoldDB" id="A0A2H0UPW3"/>
<evidence type="ECO:0000313" key="5">
    <source>
        <dbReference type="Proteomes" id="UP000229615"/>
    </source>
</evidence>
<evidence type="ECO:0000256" key="1">
    <source>
        <dbReference type="PIRSR" id="PIRSR600223-1"/>
    </source>
</evidence>
<evidence type="ECO:0000256" key="2">
    <source>
        <dbReference type="RuleBase" id="RU362042"/>
    </source>
</evidence>
<dbReference type="CDD" id="cd06462">
    <property type="entry name" value="Peptidase_S24_S26"/>
    <property type="match status" value="1"/>
</dbReference>
<dbReference type="Proteomes" id="UP000229615">
    <property type="component" value="Unassembled WGS sequence"/>
</dbReference>
<evidence type="ECO:0000313" key="4">
    <source>
        <dbReference type="EMBL" id="PIR88440.1"/>
    </source>
</evidence>
<keyword evidence="2" id="KW-0472">Membrane</keyword>
<feature type="domain" description="Peptidase S26" evidence="3">
    <location>
        <begin position="86"/>
        <end position="227"/>
    </location>
</feature>
<gene>
    <name evidence="4" type="primary">lepB</name>
    <name evidence="4" type="ORF">COU09_02080</name>
</gene>
<evidence type="ECO:0000259" key="3">
    <source>
        <dbReference type="Pfam" id="PF10502"/>
    </source>
</evidence>